<keyword evidence="1" id="KW-0472">Membrane</keyword>
<evidence type="ECO:0000313" key="3">
    <source>
        <dbReference type="EMBL" id="CAH3043807.1"/>
    </source>
</evidence>
<feature type="chain" id="PRO_5045391551" evidence="2">
    <location>
        <begin position="25"/>
        <end position="143"/>
    </location>
</feature>
<keyword evidence="1" id="KW-0812">Transmembrane</keyword>
<feature type="signal peptide" evidence="2">
    <location>
        <begin position="1"/>
        <end position="24"/>
    </location>
</feature>
<feature type="transmembrane region" description="Helical" evidence="1">
    <location>
        <begin position="34"/>
        <end position="61"/>
    </location>
</feature>
<gene>
    <name evidence="3" type="ORF">PEVE_00040712</name>
</gene>
<organism evidence="3 4">
    <name type="scientific">Porites evermanni</name>
    <dbReference type="NCBI Taxonomy" id="104178"/>
    <lineage>
        <taxon>Eukaryota</taxon>
        <taxon>Metazoa</taxon>
        <taxon>Cnidaria</taxon>
        <taxon>Anthozoa</taxon>
        <taxon>Hexacorallia</taxon>
        <taxon>Scleractinia</taxon>
        <taxon>Fungiina</taxon>
        <taxon>Poritidae</taxon>
        <taxon>Porites</taxon>
    </lineage>
</organism>
<proteinExistence type="predicted"/>
<sequence length="143" mass="16432">MFDNSTFVTLVLVLCLAALPFCEGSNGSRNEYEILTNLCIALLILFIAWLTVLLLIFLYCWRYLLRSRPNRNAVSLETHLGAEMEEWGSTQRTLMNLSHKEPITEKHDRSTQTEHLLIESLATPERPAKRLPPIQHRISSDHS</sequence>
<evidence type="ECO:0000313" key="4">
    <source>
        <dbReference type="Proteomes" id="UP001159427"/>
    </source>
</evidence>
<evidence type="ECO:0000256" key="2">
    <source>
        <dbReference type="SAM" id="SignalP"/>
    </source>
</evidence>
<comment type="caution">
    <text evidence="3">The sequence shown here is derived from an EMBL/GenBank/DDBJ whole genome shotgun (WGS) entry which is preliminary data.</text>
</comment>
<accession>A0ABN8N740</accession>
<name>A0ABN8N740_9CNID</name>
<keyword evidence="4" id="KW-1185">Reference proteome</keyword>
<dbReference type="EMBL" id="CALNXI010000751">
    <property type="protein sequence ID" value="CAH3043807.1"/>
    <property type="molecule type" value="Genomic_DNA"/>
</dbReference>
<evidence type="ECO:0000256" key="1">
    <source>
        <dbReference type="SAM" id="Phobius"/>
    </source>
</evidence>
<keyword evidence="2" id="KW-0732">Signal</keyword>
<dbReference type="Proteomes" id="UP001159427">
    <property type="component" value="Unassembled WGS sequence"/>
</dbReference>
<keyword evidence="1" id="KW-1133">Transmembrane helix</keyword>
<reference evidence="3 4" key="1">
    <citation type="submission" date="2022-05" db="EMBL/GenBank/DDBJ databases">
        <authorList>
            <consortium name="Genoscope - CEA"/>
            <person name="William W."/>
        </authorList>
    </citation>
    <scope>NUCLEOTIDE SEQUENCE [LARGE SCALE GENOMIC DNA]</scope>
</reference>
<protein>
    <submittedName>
        <fullName evidence="3">Uncharacterized protein</fullName>
    </submittedName>
</protein>